<reference evidence="16" key="1">
    <citation type="submission" date="2020-06" db="EMBL/GenBank/DDBJ databases">
        <authorList>
            <consortium name="Wellcome Sanger Institute Data Sharing"/>
        </authorList>
    </citation>
    <scope>NUCLEOTIDE SEQUENCE [LARGE SCALE GENOMIC DNA]</scope>
</reference>
<gene>
    <name evidence="16" type="primary">LOC114476989</name>
</gene>
<feature type="transmembrane region" description="Helical" evidence="14">
    <location>
        <begin position="171"/>
        <end position="192"/>
    </location>
</feature>
<evidence type="ECO:0000313" key="16">
    <source>
        <dbReference type="Ensembl" id="ENSGWIP00000055188.1"/>
    </source>
</evidence>
<evidence type="ECO:0000256" key="7">
    <source>
        <dbReference type="ARBA" id="ARBA00023157"/>
    </source>
</evidence>
<dbReference type="PANTHER" id="PTHR24233">
    <property type="entry name" value="P2Y PURINOCEPTOR-RELATED G-PROTEIN COUPLED RECEPTOR"/>
    <property type="match status" value="1"/>
</dbReference>
<name>A0A8C5NHC8_GOUWI</name>
<dbReference type="PROSITE" id="PS00237">
    <property type="entry name" value="G_PROTEIN_RECEP_F1_1"/>
    <property type="match status" value="1"/>
</dbReference>
<feature type="transmembrane region" description="Helical" evidence="14">
    <location>
        <begin position="312"/>
        <end position="331"/>
    </location>
</feature>
<accession>A0A8C5NHC8</accession>
<proteinExistence type="inferred from homology"/>
<dbReference type="GeneID" id="114476989"/>
<dbReference type="PRINTS" id="PR01157">
    <property type="entry name" value="P2YPURNOCPTR"/>
</dbReference>
<dbReference type="GO" id="GO:0045028">
    <property type="term" value="F:G protein-coupled purinergic nucleotide receptor activity"/>
    <property type="evidence" value="ECO:0007669"/>
    <property type="project" value="TreeGrafter"/>
</dbReference>
<keyword evidence="7" id="KW-1015">Disulfide bond</keyword>
<evidence type="ECO:0000256" key="4">
    <source>
        <dbReference type="ARBA" id="ARBA00022989"/>
    </source>
</evidence>
<feature type="transmembrane region" description="Helical" evidence="14">
    <location>
        <begin position="49"/>
        <end position="74"/>
    </location>
</feature>
<keyword evidence="2" id="KW-1003">Cell membrane</keyword>
<dbReference type="PRINTS" id="PR00237">
    <property type="entry name" value="GPCRRHODOPSN"/>
</dbReference>
<evidence type="ECO:0000259" key="15">
    <source>
        <dbReference type="PROSITE" id="PS50262"/>
    </source>
</evidence>
<evidence type="ECO:0000256" key="8">
    <source>
        <dbReference type="ARBA" id="ARBA00023170"/>
    </source>
</evidence>
<evidence type="ECO:0000256" key="14">
    <source>
        <dbReference type="SAM" id="Phobius"/>
    </source>
</evidence>
<feature type="transmembrane region" description="Helical" evidence="14">
    <location>
        <begin position="269"/>
        <end position="285"/>
    </location>
</feature>
<evidence type="ECO:0000256" key="13">
    <source>
        <dbReference type="RuleBase" id="RU000688"/>
    </source>
</evidence>
<dbReference type="Proteomes" id="UP000694680">
    <property type="component" value="Chromosome 2"/>
</dbReference>
<dbReference type="Ensembl" id="ENSGWIT00000059432.1">
    <property type="protein sequence ID" value="ENSGWIP00000055188.1"/>
    <property type="gene ID" value="ENSGWIG00000026284.1"/>
</dbReference>
<dbReference type="InterPro" id="IPR017452">
    <property type="entry name" value="GPCR_Rhodpsn_7TM"/>
</dbReference>
<evidence type="ECO:0000256" key="1">
    <source>
        <dbReference type="ARBA" id="ARBA00004651"/>
    </source>
</evidence>
<keyword evidence="4 14" id="KW-1133">Transmembrane helix</keyword>
<evidence type="ECO:0000256" key="2">
    <source>
        <dbReference type="ARBA" id="ARBA00022475"/>
    </source>
</evidence>
<evidence type="ECO:0000256" key="5">
    <source>
        <dbReference type="ARBA" id="ARBA00023040"/>
    </source>
</evidence>
<comment type="similarity">
    <text evidence="13">Belongs to the G-protein coupled receptor 1 family.</text>
</comment>
<evidence type="ECO:0000256" key="10">
    <source>
        <dbReference type="ARBA" id="ARBA00023224"/>
    </source>
</evidence>
<comment type="function">
    <text evidence="12">G-protein-coupled receptor of lysophosphatidylserine (LysoPS) that plays different roles in immune response. Acts a damage-sensing receptor that triggers tissue repair upon recognition of dying neutrophils. Mechanistically, apoptotic neutrophils release lysophosphatydilserine that are recognized by type 3 innate lymphoid cells (ILC3s) via GPR34, which activates downstream PI3K-AKT and RAS-ERK signaling pathways leading to STAT3 activation and IL-22 production. Plays an important role in microglial function, controlling morphology and phagocytosis.</text>
</comment>
<reference evidence="16" key="2">
    <citation type="submission" date="2025-08" db="UniProtKB">
        <authorList>
            <consortium name="Ensembl"/>
        </authorList>
    </citation>
    <scope>IDENTIFICATION</scope>
</reference>
<keyword evidence="3 13" id="KW-0812">Transmembrane</keyword>
<sequence>MSSGMMDTFTSSLLPFSMSSSSLSPFPSTTVAAHANNTDCPMEDATQRLSLAAVYALFFIFGLIGNLFALWVFLFLHSSRNSVRVFLINCAVADLVLLACLPFRVFYHMNENQWVLGRLACKLVGNLFYMNMYISILLLGLISLDRFWKLSGKGRARRGIRMTLWGRRQPWSWVGCGALWGFSILGLVPMITTAEDTESNHLCFEYRKRRNKATGKAYFNGIIVVLFWFVFVMMVVSYAKIALRLLRVSRDKPDLPNAQRYKRTAKKSFFVLFVFTVCFGPYHAFRPYYILSQLSDTESCDHQRIMHMTNEVMLLFSAFNSCLDPIMYFLLSGSVRKAAIQALGRRFSTGLQFPNDVTTNSSTMEFRRTSAPMALPDSGLNGDLLTPGTRMLVPDSTLRCTTTAESGSTET</sequence>
<dbReference type="AlphaFoldDB" id="A0A8C5NHC8"/>
<dbReference type="PANTHER" id="PTHR24233:SF1">
    <property type="entry name" value="G-PROTEIN COUPLED RECEPTOR 34-RELATED"/>
    <property type="match status" value="1"/>
</dbReference>
<feature type="transmembrane region" description="Helical" evidence="14">
    <location>
        <begin position="217"/>
        <end position="239"/>
    </location>
</feature>
<keyword evidence="5 13" id="KW-0297">G-protein coupled receptor</keyword>
<evidence type="ECO:0000256" key="9">
    <source>
        <dbReference type="ARBA" id="ARBA00023180"/>
    </source>
</evidence>
<protein>
    <recommendedName>
        <fullName evidence="11">Probable G-protein coupled receptor 34</fullName>
    </recommendedName>
</protein>
<evidence type="ECO:0000256" key="11">
    <source>
        <dbReference type="ARBA" id="ARBA00035691"/>
    </source>
</evidence>
<dbReference type="SUPFAM" id="SSF81321">
    <property type="entry name" value="Family A G protein-coupled receptor-like"/>
    <property type="match status" value="1"/>
</dbReference>
<evidence type="ECO:0000313" key="17">
    <source>
        <dbReference type="Proteomes" id="UP000694680"/>
    </source>
</evidence>
<dbReference type="PROSITE" id="PS50262">
    <property type="entry name" value="G_PROTEIN_RECEP_F1_2"/>
    <property type="match status" value="1"/>
</dbReference>
<keyword evidence="10 13" id="KW-0807">Transducer</keyword>
<keyword evidence="6 14" id="KW-0472">Membrane</keyword>
<evidence type="ECO:0000256" key="12">
    <source>
        <dbReference type="ARBA" id="ARBA00045234"/>
    </source>
</evidence>
<dbReference type="InterPro" id="IPR000276">
    <property type="entry name" value="GPCR_Rhodpsn"/>
</dbReference>
<feature type="transmembrane region" description="Helical" evidence="14">
    <location>
        <begin position="127"/>
        <end position="148"/>
    </location>
</feature>
<reference evidence="16" key="3">
    <citation type="submission" date="2025-09" db="UniProtKB">
        <authorList>
            <consortium name="Ensembl"/>
        </authorList>
    </citation>
    <scope>IDENTIFICATION</scope>
</reference>
<evidence type="ECO:0000256" key="3">
    <source>
        <dbReference type="ARBA" id="ARBA00022692"/>
    </source>
</evidence>
<organism evidence="16 17">
    <name type="scientific">Gouania willdenowi</name>
    <name type="common">Blunt-snouted clingfish</name>
    <name type="synonym">Lepadogaster willdenowi</name>
    <dbReference type="NCBI Taxonomy" id="441366"/>
    <lineage>
        <taxon>Eukaryota</taxon>
        <taxon>Metazoa</taxon>
        <taxon>Chordata</taxon>
        <taxon>Craniata</taxon>
        <taxon>Vertebrata</taxon>
        <taxon>Euteleostomi</taxon>
        <taxon>Actinopterygii</taxon>
        <taxon>Neopterygii</taxon>
        <taxon>Teleostei</taxon>
        <taxon>Neoteleostei</taxon>
        <taxon>Acanthomorphata</taxon>
        <taxon>Ovalentaria</taxon>
        <taxon>Blenniimorphae</taxon>
        <taxon>Blenniiformes</taxon>
        <taxon>Gobiesocoidei</taxon>
        <taxon>Gobiesocidae</taxon>
        <taxon>Gobiesocinae</taxon>
        <taxon>Gouania</taxon>
    </lineage>
</organism>
<feature type="domain" description="G-protein coupled receptors family 1 profile" evidence="15">
    <location>
        <begin position="65"/>
        <end position="328"/>
    </location>
</feature>
<evidence type="ECO:0000256" key="6">
    <source>
        <dbReference type="ARBA" id="ARBA00023136"/>
    </source>
</evidence>
<dbReference type="Pfam" id="PF00001">
    <property type="entry name" value="7tm_1"/>
    <property type="match status" value="1"/>
</dbReference>
<dbReference type="FunFam" id="1.20.1070.10:FF:000150">
    <property type="entry name" value="probable G-protein coupled receptor 34"/>
    <property type="match status" value="1"/>
</dbReference>
<keyword evidence="9" id="KW-0325">Glycoprotein</keyword>
<feature type="transmembrane region" description="Helical" evidence="14">
    <location>
        <begin position="86"/>
        <end position="107"/>
    </location>
</feature>
<keyword evidence="17" id="KW-1185">Reference proteome</keyword>
<dbReference type="GO" id="GO:0005886">
    <property type="term" value="C:plasma membrane"/>
    <property type="evidence" value="ECO:0007669"/>
    <property type="project" value="UniProtKB-SubCell"/>
</dbReference>
<comment type="subcellular location">
    <subcellularLocation>
        <location evidence="1">Cell membrane</location>
        <topology evidence="1">Multi-pass membrane protein</topology>
    </subcellularLocation>
</comment>
<dbReference type="RefSeq" id="XP_028324817.1">
    <property type="nucleotide sequence ID" value="XM_028469016.1"/>
</dbReference>
<dbReference type="Gene3D" id="1.20.1070.10">
    <property type="entry name" value="Rhodopsin 7-helix transmembrane proteins"/>
    <property type="match status" value="1"/>
</dbReference>
<keyword evidence="8 13" id="KW-0675">Receptor</keyword>